<dbReference type="InterPro" id="IPR029063">
    <property type="entry name" value="SAM-dependent_MTases_sf"/>
</dbReference>
<dbReference type="GO" id="GO:0032259">
    <property type="term" value="P:methylation"/>
    <property type="evidence" value="ECO:0007669"/>
    <property type="project" value="UniProtKB-KW"/>
</dbReference>
<feature type="domain" description="Methyltransferase" evidence="4">
    <location>
        <begin position="52"/>
        <end position="147"/>
    </location>
</feature>
<evidence type="ECO:0000259" key="4">
    <source>
        <dbReference type="Pfam" id="PF13649"/>
    </source>
</evidence>
<dbReference type="GO" id="GO:0008168">
    <property type="term" value="F:methyltransferase activity"/>
    <property type="evidence" value="ECO:0007669"/>
    <property type="project" value="UniProtKB-KW"/>
</dbReference>
<accession>A0ABY3TV03</accession>
<dbReference type="Proteomes" id="UP001055200">
    <property type="component" value="Chromosome"/>
</dbReference>
<gene>
    <name evidence="5" type="ORF">MIU77_11575</name>
</gene>
<evidence type="ECO:0000256" key="3">
    <source>
        <dbReference type="ARBA" id="ARBA00022691"/>
    </source>
</evidence>
<keyword evidence="1 5" id="KW-0489">Methyltransferase</keyword>
<proteinExistence type="predicted"/>
<dbReference type="CDD" id="cd02440">
    <property type="entry name" value="AdoMet_MTases"/>
    <property type="match status" value="1"/>
</dbReference>
<keyword evidence="3" id="KW-0949">S-adenosyl-L-methionine</keyword>
<keyword evidence="6" id="KW-1185">Reference proteome</keyword>
<dbReference type="EMBL" id="CP092365">
    <property type="protein sequence ID" value="ULN51547.1"/>
    <property type="molecule type" value="Genomic_DNA"/>
</dbReference>
<dbReference type="SUPFAM" id="SSF53335">
    <property type="entry name" value="S-adenosyl-L-methionine-dependent methyltransferases"/>
    <property type="match status" value="1"/>
</dbReference>
<evidence type="ECO:0000313" key="5">
    <source>
        <dbReference type="EMBL" id="ULN51547.1"/>
    </source>
</evidence>
<dbReference type="Pfam" id="PF13649">
    <property type="entry name" value="Methyltransf_25"/>
    <property type="match status" value="1"/>
</dbReference>
<reference evidence="5" key="1">
    <citation type="submission" date="2022-08" db="EMBL/GenBank/DDBJ databases">
        <title>Complete genome sequence of 14 non-tuberculosis mycobacteria type-strains.</title>
        <authorList>
            <person name="Igarashi Y."/>
            <person name="Osugi A."/>
            <person name="Mitarai S."/>
        </authorList>
    </citation>
    <scope>NUCLEOTIDE SEQUENCE</scope>
    <source>
        <strain evidence="5">DSM 45575</strain>
    </source>
</reference>
<dbReference type="InterPro" id="IPR041698">
    <property type="entry name" value="Methyltransf_25"/>
</dbReference>
<dbReference type="RefSeq" id="WP_240169830.1">
    <property type="nucleotide sequence ID" value="NZ_CP092365.1"/>
</dbReference>
<evidence type="ECO:0000256" key="2">
    <source>
        <dbReference type="ARBA" id="ARBA00022679"/>
    </source>
</evidence>
<keyword evidence="2" id="KW-0808">Transferase</keyword>
<name>A0ABY3TV03_9MYCO</name>
<dbReference type="PANTHER" id="PTHR43464:SF19">
    <property type="entry name" value="UBIQUINONE BIOSYNTHESIS O-METHYLTRANSFERASE, MITOCHONDRIAL"/>
    <property type="match status" value="1"/>
</dbReference>
<evidence type="ECO:0000313" key="6">
    <source>
        <dbReference type="Proteomes" id="UP001055200"/>
    </source>
</evidence>
<organism evidence="5 6">
    <name type="scientific">Mycolicibacillus parakoreensis</name>
    <dbReference type="NCBI Taxonomy" id="1069221"/>
    <lineage>
        <taxon>Bacteria</taxon>
        <taxon>Bacillati</taxon>
        <taxon>Actinomycetota</taxon>
        <taxon>Actinomycetes</taxon>
        <taxon>Mycobacteriales</taxon>
        <taxon>Mycobacteriaceae</taxon>
        <taxon>Mycolicibacillus</taxon>
    </lineage>
</organism>
<dbReference type="Gene3D" id="3.40.50.150">
    <property type="entry name" value="Vaccinia Virus protein VP39"/>
    <property type="match status" value="1"/>
</dbReference>
<dbReference type="PANTHER" id="PTHR43464">
    <property type="entry name" value="METHYLTRANSFERASE"/>
    <property type="match status" value="1"/>
</dbReference>
<sequence length="248" mass="27386">MTTAPADPHQFDERYRDAHTAHGLPSATPWDVGGPQPAVLRLAALGAIGGEVLDQGTGPGYHAIHLAARGHSVTGTDVSPAALQRARRNAEDAGVEVRFELADARTLTGVEDRFDTVLDCAFYHTFAADDEPQLDYARVLHRVTRPGARLFLFTFGQHTINGFAMPRALSAQHFDRLLEPTGWRIDYLGPTSYRVHFSVAAFEQMAQRNPALADRIGPILERFRIIEPWLADGIAEAPFWEVHATRLD</sequence>
<evidence type="ECO:0000256" key="1">
    <source>
        <dbReference type="ARBA" id="ARBA00022603"/>
    </source>
</evidence>
<protein>
    <submittedName>
        <fullName evidence="5">Class I SAM-dependent methyltransferase</fullName>
    </submittedName>
</protein>